<proteinExistence type="predicted"/>
<evidence type="ECO:0000256" key="1">
    <source>
        <dbReference type="SAM" id="SignalP"/>
    </source>
</evidence>
<evidence type="ECO:0008006" key="4">
    <source>
        <dbReference type="Google" id="ProtNLM"/>
    </source>
</evidence>
<dbReference type="AlphaFoldDB" id="A0A7K0D461"/>
<evidence type="ECO:0000313" key="3">
    <source>
        <dbReference type="Proteomes" id="UP000438448"/>
    </source>
</evidence>
<dbReference type="EMBL" id="WEGK01000007">
    <property type="protein sequence ID" value="MQY20509.1"/>
    <property type="molecule type" value="Genomic_DNA"/>
</dbReference>
<dbReference type="Proteomes" id="UP000438448">
    <property type="component" value="Unassembled WGS sequence"/>
</dbReference>
<feature type="signal peptide" evidence="1">
    <location>
        <begin position="1"/>
        <end position="21"/>
    </location>
</feature>
<feature type="chain" id="PRO_5039388588" description="Lipoprotein" evidence="1">
    <location>
        <begin position="22"/>
        <end position="224"/>
    </location>
</feature>
<gene>
    <name evidence="2" type="ORF">NRB20_36140</name>
</gene>
<keyword evidence="3" id="KW-1185">Reference proteome</keyword>
<comment type="caution">
    <text evidence="2">The sequence shown here is derived from an EMBL/GenBank/DDBJ whole genome shotgun (WGS) entry which is preliminary data.</text>
</comment>
<evidence type="ECO:0000313" key="2">
    <source>
        <dbReference type="EMBL" id="MQY20509.1"/>
    </source>
</evidence>
<dbReference type="PROSITE" id="PS51257">
    <property type="entry name" value="PROKAR_LIPOPROTEIN"/>
    <property type="match status" value="1"/>
</dbReference>
<accession>A0A7K0D461</accession>
<keyword evidence="1" id="KW-0732">Signal</keyword>
<name>A0A7K0D461_9NOCA</name>
<organism evidence="2 3">
    <name type="scientific">Nocardia macrotermitis</name>
    <dbReference type="NCBI Taxonomy" id="2585198"/>
    <lineage>
        <taxon>Bacteria</taxon>
        <taxon>Bacillati</taxon>
        <taxon>Actinomycetota</taxon>
        <taxon>Actinomycetes</taxon>
        <taxon>Mycobacteriales</taxon>
        <taxon>Nocardiaceae</taxon>
        <taxon>Nocardia</taxon>
    </lineage>
</organism>
<reference evidence="2 3" key="1">
    <citation type="submission" date="2019-10" db="EMBL/GenBank/DDBJ databases">
        <title>Nocardia macrotermitis sp. nov. and Nocardia aurantia sp. nov., isolated from the gut of fungus growing-termite Macrotermes natalensis.</title>
        <authorList>
            <person name="Benndorf R."/>
            <person name="Schwitalla J."/>
            <person name="Martin K."/>
            <person name="De Beer W."/>
            <person name="Kaster A.-K."/>
            <person name="Vollmers J."/>
            <person name="Poulsen M."/>
            <person name="Beemelmanns C."/>
        </authorList>
    </citation>
    <scope>NUCLEOTIDE SEQUENCE [LARGE SCALE GENOMIC DNA]</scope>
    <source>
        <strain evidence="2 3">RB20</strain>
    </source>
</reference>
<sequence>MKITRASAFVAYLLASSIALAGCSGSHPQEVTPRFDRLPKDCSGLNSVTLTAVRTFAGKIFDAGSKFATGNNSELPPSMKSTFMNCVVSFGGPIPSPNQAVGDPSSRQVAVQFMDYVTSSDPVGSAVNSFAQTRDEFHGTKAPLADIGDEAFTGVDSTSGDTASVRTVFRVANLIVTVITKGENHAESATSDLQDPTPELVNEVKAGAESVARAAANGIDKVMQ</sequence>
<protein>
    <recommendedName>
        <fullName evidence="4">Lipoprotein</fullName>
    </recommendedName>
</protein>